<protein>
    <submittedName>
        <fullName evidence="2">Uncharacterized protein</fullName>
    </submittedName>
</protein>
<organism evidence="2 3">
    <name type="scientific">Olpidium bornovanus</name>
    <dbReference type="NCBI Taxonomy" id="278681"/>
    <lineage>
        <taxon>Eukaryota</taxon>
        <taxon>Fungi</taxon>
        <taxon>Fungi incertae sedis</taxon>
        <taxon>Olpidiomycota</taxon>
        <taxon>Olpidiomycotina</taxon>
        <taxon>Olpidiomycetes</taxon>
        <taxon>Olpidiales</taxon>
        <taxon>Olpidiaceae</taxon>
        <taxon>Olpidium</taxon>
    </lineage>
</organism>
<dbReference type="AlphaFoldDB" id="A0A8H7ZRA7"/>
<sequence length="197" mass="20959">RQCDQRRSSQSSTPAQCRDPLRANLAASYDAMSTDSALPPTIISLTTLPVTGPDKIPQHEWPVAAMTPSTPATWPISGFPSGESGRKQVCRVSGSATPSNNGEAVCAISSSRRETVSEILTSDGRSGSGASGWAVHKYTSSGRGPARTIVSSRGAAADKREERDRSGPVPSEPPRRWSRGRRGNPERRPAREGRPPA</sequence>
<keyword evidence="3" id="KW-1185">Reference proteome</keyword>
<feature type="non-terminal residue" evidence="2">
    <location>
        <position position="1"/>
    </location>
</feature>
<feature type="compositionally biased region" description="Basic and acidic residues" evidence="1">
    <location>
        <begin position="183"/>
        <end position="197"/>
    </location>
</feature>
<dbReference type="Proteomes" id="UP000673691">
    <property type="component" value="Unassembled WGS sequence"/>
</dbReference>
<evidence type="ECO:0000256" key="1">
    <source>
        <dbReference type="SAM" id="MobiDB-lite"/>
    </source>
</evidence>
<evidence type="ECO:0000313" key="2">
    <source>
        <dbReference type="EMBL" id="KAG5457759.1"/>
    </source>
</evidence>
<proteinExistence type="predicted"/>
<reference evidence="2 3" key="1">
    <citation type="journal article" name="Sci. Rep.">
        <title>Genome-scale phylogenetic analyses confirm Olpidium as the closest living zoosporic fungus to the non-flagellated, terrestrial fungi.</title>
        <authorList>
            <person name="Chang Y."/>
            <person name="Rochon D."/>
            <person name="Sekimoto S."/>
            <person name="Wang Y."/>
            <person name="Chovatia M."/>
            <person name="Sandor L."/>
            <person name="Salamov A."/>
            <person name="Grigoriev I.V."/>
            <person name="Stajich J.E."/>
            <person name="Spatafora J.W."/>
        </authorList>
    </citation>
    <scope>NUCLEOTIDE SEQUENCE [LARGE SCALE GENOMIC DNA]</scope>
    <source>
        <strain evidence="2">S191</strain>
    </source>
</reference>
<feature type="region of interest" description="Disordered" evidence="1">
    <location>
        <begin position="118"/>
        <end position="197"/>
    </location>
</feature>
<accession>A0A8H7ZRA7</accession>
<name>A0A8H7ZRA7_9FUNG</name>
<evidence type="ECO:0000313" key="3">
    <source>
        <dbReference type="Proteomes" id="UP000673691"/>
    </source>
</evidence>
<dbReference type="EMBL" id="JAEFCI010009515">
    <property type="protein sequence ID" value="KAG5457759.1"/>
    <property type="molecule type" value="Genomic_DNA"/>
</dbReference>
<feature type="compositionally biased region" description="Basic and acidic residues" evidence="1">
    <location>
        <begin position="156"/>
        <end position="166"/>
    </location>
</feature>
<comment type="caution">
    <text evidence="2">The sequence shown here is derived from an EMBL/GenBank/DDBJ whole genome shotgun (WGS) entry which is preliminary data.</text>
</comment>
<gene>
    <name evidence="2" type="ORF">BJ554DRAFT_2150</name>
</gene>